<dbReference type="InterPro" id="IPR021293">
    <property type="entry name" value="DUF2865"/>
</dbReference>
<gene>
    <name evidence="2" type="ORF">CQW49_04715</name>
</gene>
<sequence length="323" mass="35160">MYGGILDLGASARALGEGLVMRLRLFRASAPPGRRGVVLVAVLLLAAIGAGGRLTSSDALAQGFFQDVFGAFPDQSYRPSQQQMRETRARRLRRAARNPTPLAARLAETPRLRRTAAPDPAPDRGVVVDQPGGLQSYCVRDCDGYFFPVGVYTGSADTTAHQRACGSLCPGARTTLFILRSGSDKIEDAVAARGRSSYSRLTASLRRRGDAEKDKRCSCQSETAAAEPPASALYHDPTLRRGDAVMTAHGVEVFHGGGRYPFTANDFRPLSQTRDVPEGMRRKLVALDRASVRGRSAERRAAATPREHRSLSGRRHYRHRQSE</sequence>
<name>A0A2D2CWY1_METT3</name>
<reference evidence="3" key="1">
    <citation type="submission" date="2017-10" db="EMBL/GenBank/DDBJ databases">
        <title>Completed PacBio SMRT sequence of Methylosinus trichosporium OB3b reveals presence of a third large plasmid.</title>
        <authorList>
            <person name="Charles T.C."/>
            <person name="Lynch M.D.J."/>
            <person name="Heil J.R."/>
            <person name="Cheng J."/>
        </authorList>
    </citation>
    <scope>NUCLEOTIDE SEQUENCE [LARGE SCALE GENOMIC DNA]</scope>
    <source>
        <strain evidence="3">OB3b</strain>
    </source>
</reference>
<keyword evidence="3" id="KW-1185">Reference proteome</keyword>
<evidence type="ECO:0000313" key="2">
    <source>
        <dbReference type="EMBL" id="ATQ67271.1"/>
    </source>
</evidence>
<evidence type="ECO:0000313" key="3">
    <source>
        <dbReference type="Proteomes" id="UP000230709"/>
    </source>
</evidence>
<evidence type="ECO:0000256" key="1">
    <source>
        <dbReference type="SAM" id="MobiDB-lite"/>
    </source>
</evidence>
<accession>A0A2D2CWY1</accession>
<feature type="region of interest" description="Disordered" evidence="1">
    <location>
        <begin position="212"/>
        <end position="233"/>
    </location>
</feature>
<dbReference type="Proteomes" id="UP000230709">
    <property type="component" value="Chromosome"/>
</dbReference>
<feature type="compositionally biased region" description="Basic and acidic residues" evidence="1">
    <location>
        <begin position="295"/>
        <end position="310"/>
    </location>
</feature>
<feature type="compositionally biased region" description="Low complexity" evidence="1">
    <location>
        <begin position="221"/>
        <end position="232"/>
    </location>
</feature>
<dbReference type="KEGG" id="mtw:CQW49_04715"/>
<dbReference type="Pfam" id="PF11064">
    <property type="entry name" value="DUF2865"/>
    <property type="match status" value="1"/>
</dbReference>
<proteinExistence type="predicted"/>
<protein>
    <submittedName>
        <fullName evidence="2">DUF2865 domain-containing protein</fullName>
    </submittedName>
</protein>
<feature type="region of interest" description="Disordered" evidence="1">
    <location>
        <begin position="291"/>
        <end position="323"/>
    </location>
</feature>
<dbReference type="AlphaFoldDB" id="A0A2D2CWY1"/>
<organism evidence="2 3">
    <name type="scientific">Methylosinus trichosporium (strain ATCC 35070 / NCIMB 11131 / UNIQEM 75 / OB3b)</name>
    <dbReference type="NCBI Taxonomy" id="595536"/>
    <lineage>
        <taxon>Bacteria</taxon>
        <taxon>Pseudomonadati</taxon>
        <taxon>Pseudomonadota</taxon>
        <taxon>Alphaproteobacteria</taxon>
        <taxon>Hyphomicrobiales</taxon>
        <taxon>Methylocystaceae</taxon>
        <taxon>Methylosinus</taxon>
    </lineage>
</organism>
<dbReference type="EMBL" id="CP023737">
    <property type="protein sequence ID" value="ATQ67271.1"/>
    <property type="molecule type" value="Genomic_DNA"/>
</dbReference>
<feature type="compositionally biased region" description="Basic residues" evidence="1">
    <location>
        <begin position="311"/>
        <end position="323"/>
    </location>
</feature>